<sequence>MSLVGHDDAWAEWRSALGGARMHHAWLLAGKKGLGKASFAQAAARELVGVDPGFGDHPDILTLTYGPKNKEEAKKRDDGKPYDLARGIKVEQVREIQRRLTTRPTMGNRRAVIIDPADDMETGASNALLKSLEEPPEGTFFLLVAHSPARLLPTIRSRCRTVRFPTLSKEQMDALLRELAPDADIATRDASIDAAAGSPGAALSFVERDLGSAARLMRTIIEKGDRDFALRGELAGVIGAKQDIPRLQAILDLARAILAERVDHAGADPRKLVETHSELVRLTGEQPTYNFDPGLIAMEIGTLLAAAGAASERRNG</sequence>
<gene>
    <name evidence="1" type="ORF">SAMN04488060_2830</name>
</gene>
<dbReference type="SUPFAM" id="SSF52540">
    <property type="entry name" value="P-loop containing nucleoside triphosphate hydrolases"/>
    <property type="match status" value="1"/>
</dbReference>
<dbReference type="AlphaFoldDB" id="A0A1I5Q9Z9"/>
<dbReference type="EMBL" id="FOWZ01000006">
    <property type="protein sequence ID" value="SFP42957.1"/>
    <property type="molecule type" value="Genomic_DNA"/>
</dbReference>
<dbReference type="PANTHER" id="PTHR11669">
    <property type="entry name" value="REPLICATION FACTOR C / DNA POLYMERASE III GAMMA-TAU SUBUNIT"/>
    <property type="match status" value="1"/>
</dbReference>
<evidence type="ECO:0000313" key="1">
    <source>
        <dbReference type="EMBL" id="SFP42957.1"/>
    </source>
</evidence>
<dbReference type="PANTHER" id="PTHR11669:SF8">
    <property type="entry name" value="DNA POLYMERASE III SUBUNIT DELTA"/>
    <property type="match status" value="1"/>
</dbReference>
<dbReference type="RefSeq" id="WP_090483100.1">
    <property type="nucleotide sequence ID" value="NZ_FOWZ01000006.1"/>
</dbReference>
<reference evidence="2" key="1">
    <citation type="submission" date="2016-10" db="EMBL/GenBank/DDBJ databases">
        <authorList>
            <person name="Varghese N."/>
            <person name="Submissions S."/>
        </authorList>
    </citation>
    <scope>NUCLEOTIDE SEQUENCE [LARGE SCALE GENOMIC DNA]</scope>
    <source>
        <strain evidence="2">CGMCC 1.7715</strain>
    </source>
</reference>
<dbReference type="Proteomes" id="UP000199331">
    <property type="component" value="Unassembled WGS sequence"/>
</dbReference>
<dbReference type="Pfam" id="PF13177">
    <property type="entry name" value="DNA_pol3_delta2"/>
    <property type="match status" value="1"/>
</dbReference>
<dbReference type="STRING" id="604088.SAMN04488060_2830"/>
<dbReference type="OrthoDB" id="9811073at2"/>
<dbReference type="InterPro" id="IPR050238">
    <property type="entry name" value="DNA_Rep/Repair_Clamp_Loader"/>
</dbReference>
<dbReference type="GO" id="GO:0006261">
    <property type="term" value="P:DNA-templated DNA replication"/>
    <property type="evidence" value="ECO:0007669"/>
    <property type="project" value="TreeGrafter"/>
</dbReference>
<name>A0A1I5Q9Z9_9SPHN</name>
<organism evidence="1 2">
    <name type="scientific">Qipengyuania nanhaisediminis</name>
    <dbReference type="NCBI Taxonomy" id="604088"/>
    <lineage>
        <taxon>Bacteria</taxon>
        <taxon>Pseudomonadati</taxon>
        <taxon>Pseudomonadota</taxon>
        <taxon>Alphaproteobacteria</taxon>
        <taxon>Sphingomonadales</taxon>
        <taxon>Erythrobacteraceae</taxon>
        <taxon>Qipengyuania</taxon>
    </lineage>
</organism>
<keyword evidence="2" id="KW-1185">Reference proteome</keyword>
<accession>A0A1I5Q9Z9</accession>
<protein>
    <submittedName>
        <fullName evidence="1">DNA polymerase-3 subunit delta</fullName>
    </submittedName>
</protein>
<evidence type="ECO:0000313" key="2">
    <source>
        <dbReference type="Proteomes" id="UP000199331"/>
    </source>
</evidence>
<dbReference type="InterPro" id="IPR027417">
    <property type="entry name" value="P-loop_NTPase"/>
</dbReference>
<dbReference type="GO" id="GO:0009360">
    <property type="term" value="C:DNA polymerase III complex"/>
    <property type="evidence" value="ECO:0007669"/>
    <property type="project" value="TreeGrafter"/>
</dbReference>
<proteinExistence type="predicted"/>
<dbReference type="Gene3D" id="3.40.50.300">
    <property type="entry name" value="P-loop containing nucleotide triphosphate hydrolases"/>
    <property type="match status" value="1"/>
</dbReference>